<dbReference type="Proteomes" id="UP000813444">
    <property type="component" value="Unassembled WGS sequence"/>
</dbReference>
<name>A0A8K0SDH2_9HYPO</name>
<evidence type="ECO:0000256" key="2">
    <source>
        <dbReference type="ARBA" id="ARBA00022692"/>
    </source>
</evidence>
<evidence type="ECO:0000313" key="8">
    <source>
        <dbReference type="EMBL" id="KAH7303457.1"/>
    </source>
</evidence>
<dbReference type="InterPro" id="IPR052337">
    <property type="entry name" value="SAT4-like"/>
</dbReference>
<feature type="transmembrane region" description="Helical" evidence="6">
    <location>
        <begin position="235"/>
        <end position="260"/>
    </location>
</feature>
<dbReference type="PANTHER" id="PTHR33048">
    <property type="entry name" value="PTH11-LIKE INTEGRAL MEMBRANE PROTEIN (AFU_ORTHOLOGUE AFUA_5G11245)"/>
    <property type="match status" value="1"/>
</dbReference>
<evidence type="ECO:0000256" key="4">
    <source>
        <dbReference type="ARBA" id="ARBA00023136"/>
    </source>
</evidence>
<proteinExistence type="inferred from homology"/>
<feature type="transmembrane region" description="Helical" evidence="6">
    <location>
        <begin position="205"/>
        <end position="223"/>
    </location>
</feature>
<keyword evidence="3 6" id="KW-1133">Transmembrane helix</keyword>
<dbReference type="OrthoDB" id="444631at2759"/>
<keyword evidence="4 6" id="KW-0472">Membrane</keyword>
<evidence type="ECO:0000256" key="5">
    <source>
        <dbReference type="ARBA" id="ARBA00038359"/>
    </source>
</evidence>
<evidence type="ECO:0000256" key="3">
    <source>
        <dbReference type="ARBA" id="ARBA00022989"/>
    </source>
</evidence>
<dbReference type="AlphaFoldDB" id="A0A8K0SDH2"/>
<keyword evidence="2 6" id="KW-0812">Transmembrane</keyword>
<comment type="caution">
    <text evidence="8">The sequence shown here is derived from an EMBL/GenBank/DDBJ whole genome shotgun (WGS) entry which is preliminary data.</text>
</comment>
<feature type="transmembrane region" description="Helical" evidence="6">
    <location>
        <begin position="122"/>
        <end position="140"/>
    </location>
</feature>
<dbReference type="InterPro" id="IPR049326">
    <property type="entry name" value="Rhodopsin_dom_fungi"/>
</dbReference>
<comment type="subcellular location">
    <subcellularLocation>
        <location evidence="1">Membrane</location>
        <topology evidence="1">Multi-pass membrane protein</topology>
    </subcellularLocation>
</comment>
<reference evidence="8" key="1">
    <citation type="journal article" date="2021" name="Nat. Commun.">
        <title>Genetic determinants of endophytism in the Arabidopsis root mycobiome.</title>
        <authorList>
            <person name="Mesny F."/>
            <person name="Miyauchi S."/>
            <person name="Thiergart T."/>
            <person name="Pickel B."/>
            <person name="Atanasova L."/>
            <person name="Karlsson M."/>
            <person name="Huettel B."/>
            <person name="Barry K.W."/>
            <person name="Haridas S."/>
            <person name="Chen C."/>
            <person name="Bauer D."/>
            <person name="Andreopoulos W."/>
            <person name="Pangilinan J."/>
            <person name="LaButti K."/>
            <person name="Riley R."/>
            <person name="Lipzen A."/>
            <person name="Clum A."/>
            <person name="Drula E."/>
            <person name="Henrissat B."/>
            <person name="Kohler A."/>
            <person name="Grigoriev I.V."/>
            <person name="Martin F.M."/>
            <person name="Hacquard S."/>
        </authorList>
    </citation>
    <scope>NUCLEOTIDE SEQUENCE</scope>
    <source>
        <strain evidence="8">MPI-CAGE-CH-0235</strain>
    </source>
</reference>
<feature type="transmembrane region" description="Helical" evidence="6">
    <location>
        <begin position="152"/>
        <end position="170"/>
    </location>
</feature>
<evidence type="ECO:0000313" key="9">
    <source>
        <dbReference type="Proteomes" id="UP000813444"/>
    </source>
</evidence>
<dbReference type="PANTHER" id="PTHR33048:SF92">
    <property type="entry name" value="INTEGRAL MEMBRANE PROTEIN"/>
    <property type="match status" value="1"/>
</dbReference>
<organism evidence="8 9">
    <name type="scientific">Stachybotrys elegans</name>
    <dbReference type="NCBI Taxonomy" id="80388"/>
    <lineage>
        <taxon>Eukaryota</taxon>
        <taxon>Fungi</taxon>
        <taxon>Dikarya</taxon>
        <taxon>Ascomycota</taxon>
        <taxon>Pezizomycotina</taxon>
        <taxon>Sordariomycetes</taxon>
        <taxon>Hypocreomycetidae</taxon>
        <taxon>Hypocreales</taxon>
        <taxon>Stachybotryaceae</taxon>
        <taxon>Stachybotrys</taxon>
    </lineage>
</organism>
<sequence>MVVSPDVAIVSRTSFSPSPRTLRRLLITRVQNQGLEWSFLALSYLAVSARLYVRLGIKKDKIQWSDAWLLLGLVCAQGLLICDTITYVRGEMEEFMEQSVPMLRYVCLKLISLLQIRFATNYFFDVGIYFPKISIVVLYYRLVPTTKPRMRAALWVLCIITVLSCLWTFFADTFWCGSDPSANWWVSSPNGCSVFMSMTLMRINWSLNFLVEALNLLFPFPLLRDMKLSTKREKFSLGLIFAMGFITIAVSVGRFVTMVYLDNALPVCTFSQPWFPLADIWATAEFCTSIIIVSMIMLRPLLKKITAIATSMRYGHSTVRYPGYEKQQGARSGTANHPASVGLTGLLYRPERHPSPRQQSSINESQIELHIIGGGQKANTRETHTSDEVA</sequence>
<gene>
    <name evidence="8" type="ORF">B0I35DRAFT_364900</name>
</gene>
<feature type="transmembrane region" description="Helical" evidence="6">
    <location>
        <begin position="67"/>
        <end position="88"/>
    </location>
</feature>
<keyword evidence="9" id="KW-1185">Reference proteome</keyword>
<accession>A0A8K0SDH2</accession>
<dbReference type="EMBL" id="JAGPNK010000033">
    <property type="protein sequence ID" value="KAH7303457.1"/>
    <property type="molecule type" value="Genomic_DNA"/>
</dbReference>
<feature type="domain" description="Rhodopsin" evidence="7">
    <location>
        <begin position="49"/>
        <end position="304"/>
    </location>
</feature>
<protein>
    <recommendedName>
        <fullName evidence="7">Rhodopsin domain-containing protein</fullName>
    </recommendedName>
</protein>
<comment type="similarity">
    <text evidence="5">Belongs to the SAT4 family.</text>
</comment>
<dbReference type="GO" id="GO:0016020">
    <property type="term" value="C:membrane"/>
    <property type="evidence" value="ECO:0007669"/>
    <property type="project" value="UniProtKB-SubCell"/>
</dbReference>
<evidence type="ECO:0000256" key="6">
    <source>
        <dbReference type="SAM" id="Phobius"/>
    </source>
</evidence>
<evidence type="ECO:0000256" key="1">
    <source>
        <dbReference type="ARBA" id="ARBA00004141"/>
    </source>
</evidence>
<feature type="transmembrane region" description="Helical" evidence="6">
    <location>
        <begin position="280"/>
        <end position="302"/>
    </location>
</feature>
<evidence type="ECO:0000259" key="7">
    <source>
        <dbReference type="Pfam" id="PF20684"/>
    </source>
</evidence>
<dbReference type="Pfam" id="PF20684">
    <property type="entry name" value="Fung_rhodopsin"/>
    <property type="match status" value="1"/>
</dbReference>